<dbReference type="Pfam" id="PF10418">
    <property type="entry name" value="DHODB_Fe-S_bind"/>
    <property type="match status" value="1"/>
</dbReference>
<evidence type="ECO:0000256" key="9">
    <source>
        <dbReference type="ARBA" id="ARBA00023014"/>
    </source>
</evidence>
<dbReference type="EMBL" id="SJPR01000001">
    <property type="protein sequence ID" value="TWT99680.1"/>
    <property type="molecule type" value="Genomic_DNA"/>
</dbReference>
<evidence type="ECO:0000256" key="10">
    <source>
        <dbReference type="ARBA" id="ARBA00034078"/>
    </source>
</evidence>
<dbReference type="GO" id="GO:0016491">
    <property type="term" value="F:oxidoreductase activity"/>
    <property type="evidence" value="ECO:0007669"/>
    <property type="project" value="InterPro"/>
</dbReference>
<dbReference type="Pfam" id="PF00970">
    <property type="entry name" value="FAD_binding_6"/>
    <property type="match status" value="1"/>
</dbReference>
<dbReference type="InterPro" id="IPR017938">
    <property type="entry name" value="Riboflavin_synthase-like_b-brl"/>
</dbReference>
<dbReference type="SUPFAM" id="SSF63380">
    <property type="entry name" value="Riboflavin synthase domain-like"/>
    <property type="match status" value="1"/>
</dbReference>
<dbReference type="InterPro" id="IPR012165">
    <property type="entry name" value="Cyt_c3_hydrogenase_gsu"/>
</dbReference>
<keyword evidence="5 11" id="KW-0479">Metal-binding</keyword>
<dbReference type="SUPFAM" id="SSF52343">
    <property type="entry name" value="Ferredoxin reductase-like, C-terminal NADP-linked domain"/>
    <property type="match status" value="1"/>
</dbReference>
<protein>
    <submittedName>
        <fullName evidence="13">Dihydroorotate dehydrogenase B (NAD(+)), electron transfer subunit</fullName>
    </submittedName>
</protein>
<evidence type="ECO:0000256" key="1">
    <source>
        <dbReference type="ARBA" id="ARBA00006422"/>
    </source>
</evidence>
<keyword evidence="3" id="KW-0285">Flavoprotein</keyword>
<keyword evidence="9 11" id="KW-0411">Iron-sulfur</keyword>
<keyword evidence="7" id="KW-0249">Electron transport</keyword>
<dbReference type="Gene3D" id="3.40.50.80">
    <property type="entry name" value="Nucleotide-binding domain of ferredoxin-NADP reductase (FNR) module"/>
    <property type="match status" value="1"/>
</dbReference>
<keyword evidence="6" id="KW-0274">FAD</keyword>
<evidence type="ECO:0000313" key="13">
    <source>
        <dbReference type="EMBL" id="TWT99680.1"/>
    </source>
</evidence>
<evidence type="ECO:0000256" key="7">
    <source>
        <dbReference type="ARBA" id="ARBA00022982"/>
    </source>
</evidence>
<evidence type="ECO:0000259" key="12">
    <source>
        <dbReference type="PROSITE" id="PS51384"/>
    </source>
</evidence>
<feature type="binding site" evidence="11">
    <location>
        <position position="273"/>
    </location>
    <ligand>
        <name>[2Fe-2S] cluster</name>
        <dbReference type="ChEBI" id="CHEBI:190135"/>
    </ligand>
</feature>
<evidence type="ECO:0000313" key="14">
    <source>
        <dbReference type="Proteomes" id="UP000317421"/>
    </source>
</evidence>
<dbReference type="GO" id="GO:0006221">
    <property type="term" value="P:pyrimidine nucleotide biosynthetic process"/>
    <property type="evidence" value="ECO:0007669"/>
    <property type="project" value="InterPro"/>
</dbReference>
<dbReference type="InterPro" id="IPR008333">
    <property type="entry name" value="Cbr1-like_FAD-bd_dom"/>
</dbReference>
<proteinExistence type="inferred from homology"/>
<dbReference type="GO" id="GO:0046872">
    <property type="term" value="F:metal ion binding"/>
    <property type="evidence" value="ECO:0007669"/>
    <property type="project" value="UniProtKB-KW"/>
</dbReference>
<dbReference type="InterPro" id="IPR019480">
    <property type="entry name" value="Dihydroorotate_DH_Fe-S-bd"/>
</dbReference>
<dbReference type="PANTHER" id="PTHR43513:SF3">
    <property type="entry name" value="DIHYDROOROTATE DEHYDROGENASE B (NAD(+)), ELECTRON TRANSFER SUBUNIT-RELATED"/>
    <property type="match status" value="1"/>
</dbReference>
<evidence type="ECO:0000256" key="5">
    <source>
        <dbReference type="ARBA" id="ARBA00022723"/>
    </source>
</evidence>
<comment type="caution">
    <text evidence="13">The sequence shown here is derived from an EMBL/GenBank/DDBJ whole genome shotgun (WGS) entry which is preliminary data.</text>
</comment>
<evidence type="ECO:0000256" key="6">
    <source>
        <dbReference type="ARBA" id="ARBA00022827"/>
    </source>
</evidence>
<dbReference type="CDD" id="cd06218">
    <property type="entry name" value="DHOD_e_trans"/>
    <property type="match status" value="1"/>
</dbReference>
<evidence type="ECO:0000256" key="11">
    <source>
        <dbReference type="PIRSR" id="PIRSR006816-2"/>
    </source>
</evidence>
<dbReference type="InterPro" id="IPR039261">
    <property type="entry name" value="FNR_nucleotide-bd"/>
</dbReference>
<feature type="binding site" evidence="11">
    <location>
        <position position="278"/>
    </location>
    <ligand>
        <name>[2Fe-2S] cluster</name>
        <dbReference type="ChEBI" id="CHEBI:190135"/>
    </ligand>
</feature>
<dbReference type="PROSITE" id="PS51384">
    <property type="entry name" value="FAD_FR"/>
    <property type="match status" value="1"/>
</dbReference>
<reference evidence="13 14" key="1">
    <citation type="submission" date="2019-02" db="EMBL/GenBank/DDBJ databases">
        <title>Deep-cultivation of Planctomycetes and their phenomic and genomic characterization uncovers novel biology.</title>
        <authorList>
            <person name="Wiegand S."/>
            <person name="Jogler M."/>
            <person name="Boedeker C."/>
            <person name="Pinto D."/>
            <person name="Vollmers J."/>
            <person name="Rivas-Marin E."/>
            <person name="Kohn T."/>
            <person name="Peeters S.H."/>
            <person name="Heuer A."/>
            <person name="Rast P."/>
            <person name="Oberbeckmann S."/>
            <person name="Bunk B."/>
            <person name="Jeske O."/>
            <person name="Meyerdierks A."/>
            <person name="Storesund J.E."/>
            <person name="Kallscheuer N."/>
            <person name="Luecker S."/>
            <person name="Lage O.M."/>
            <person name="Pohl T."/>
            <person name="Merkel B.J."/>
            <person name="Hornburger P."/>
            <person name="Mueller R.-W."/>
            <person name="Bruemmer F."/>
            <person name="Labrenz M."/>
            <person name="Spormann A.M."/>
            <person name="Op Den Camp H."/>
            <person name="Overmann J."/>
            <person name="Amann R."/>
            <person name="Jetten M.S.M."/>
            <person name="Mascher T."/>
            <person name="Medema M.H."/>
            <person name="Devos D.P."/>
            <person name="Kaster A.-K."/>
            <person name="Ovreas L."/>
            <person name="Rohde M."/>
            <person name="Galperin M.Y."/>
            <person name="Jogler C."/>
        </authorList>
    </citation>
    <scope>NUCLEOTIDE SEQUENCE [LARGE SCALE GENOMIC DNA]</scope>
    <source>
        <strain evidence="13 14">Pla108</strain>
    </source>
</reference>
<keyword evidence="2" id="KW-0813">Transport</keyword>
<keyword evidence="14" id="KW-1185">Reference proteome</keyword>
<name>A0A5C6AJT8_9BACT</name>
<feature type="binding site" evidence="11">
    <location>
        <position position="281"/>
    </location>
    <ligand>
        <name>[2Fe-2S] cluster</name>
        <dbReference type="ChEBI" id="CHEBI:190135"/>
    </ligand>
</feature>
<keyword evidence="8 11" id="KW-0408">Iron</keyword>
<dbReference type="InterPro" id="IPR017927">
    <property type="entry name" value="FAD-bd_FR_type"/>
</dbReference>
<dbReference type="Gene3D" id="2.10.240.10">
    <property type="entry name" value="Dihydroorotate dehydrogenase, electron transfer subunit"/>
    <property type="match status" value="1"/>
</dbReference>
<feature type="domain" description="FAD-binding FR-type" evidence="12">
    <location>
        <begin position="21"/>
        <end position="121"/>
    </location>
</feature>
<dbReference type="Proteomes" id="UP000317421">
    <property type="component" value="Unassembled WGS sequence"/>
</dbReference>
<dbReference type="PIRSF" id="PIRSF006816">
    <property type="entry name" value="Cyc3_hyd_g"/>
    <property type="match status" value="1"/>
</dbReference>
<sequence length="311" mass="33264">MTDRPALDATPLHAKHYADGAAFVSAPIVENVRLARDTYRLRFEAPAIAATITPGQFVMVRLAGIDDPLLGRAFALYDVSDDRAAVDVVYLAHGKLTTALASRQPGDRVEVWGPLGNGFDGDEREIDALLLVAGGIGYTPFLACGAEALGLKEYGLVGGVSDADDASPPQKTTRPRLAAKSVTFCYGVRTLDYLAGADAFRAAGIDLRIASNDGSVGHHGLVTDLLTQALEESSDRRRRVLCCGPEPMMEAVAEICLAEQVRCDVSLETPMACGLGICFSCVAKVKQPDGEWDYKRTCVDGPIFDASQIEW</sequence>
<dbReference type="PANTHER" id="PTHR43513">
    <property type="entry name" value="DIHYDROOROTATE DEHYDROGENASE B (NAD(+)), ELECTRON TRANSFER SUBUNIT"/>
    <property type="match status" value="1"/>
</dbReference>
<keyword evidence="4 11" id="KW-0001">2Fe-2S</keyword>
<accession>A0A5C6AJT8</accession>
<evidence type="ECO:0000256" key="3">
    <source>
        <dbReference type="ARBA" id="ARBA00022630"/>
    </source>
</evidence>
<dbReference type="GO" id="GO:0051537">
    <property type="term" value="F:2 iron, 2 sulfur cluster binding"/>
    <property type="evidence" value="ECO:0007669"/>
    <property type="project" value="UniProtKB-KW"/>
</dbReference>
<evidence type="ECO:0000256" key="8">
    <source>
        <dbReference type="ARBA" id="ARBA00023004"/>
    </source>
</evidence>
<dbReference type="Gene3D" id="2.40.30.10">
    <property type="entry name" value="Translation factors"/>
    <property type="match status" value="1"/>
</dbReference>
<dbReference type="AlphaFoldDB" id="A0A5C6AJT8"/>
<dbReference type="OrthoDB" id="9789468at2"/>
<comment type="cofactor">
    <cofactor evidence="10">
        <name>[2Fe-2S] cluster</name>
        <dbReference type="ChEBI" id="CHEBI:190135"/>
    </cofactor>
</comment>
<feature type="binding site" evidence="11">
    <location>
        <position position="298"/>
    </location>
    <ligand>
        <name>[2Fe-2S] cluster</name>
        <dbReference type="ChEBI" id="CHEBI:190135"/>
    </ligand>
</feature>
<dbReference type="RefSeq" id="WP_146442824.1">
    <property type="nucleotide sequence ID" value="NZ_SJPR01000001.1"/>
</dbReference>
<dbReference type="GO" id="GO:0050660">
    <property type="term" value="F:flavin adenine dinucleotide binding"/>
    <property type="evidence" value="ECO:0007669"/>
    <property type="project" value="InterPro"/>
</dbReference>
<organism evidence="13 14">
    <name type="scientific">Botrimarina colliarenosi</name>
    <dbReference type="NCBI Taxonomy" id="2528001"/>
    <lineage>
        <taxon>Bacteria</taxon>
        <taxon>Pseudomonadati</taxon>
        <taxon>Planctomycetota</taxon>
        <taxon>Planctomycetia</taxon>
        <taxon>Pirellulales</taxon>
        <taxon>Lacipirellulaceae</taxon>
        <taxon>Botrimarina</taxon>
    </lineage>
</organism>
<comment type="similarity">
    <text evidence="1">Belongs to the PyrK family.</text>
</comment>
<gene>
    <name evidence="13" type="primary">pyrK</name>
    <name evidence="13" type="ORF">Pla108_06230</name>
</gene>
<evidence type="ECO:0000256" key="2">
    <source>
        <dbReference type="ARBA" id="ARBA00022448"/>
    </source>
</evidence>
<dbReference type="InterPro" id="IPR037117">
    <property type="entry name" value="Dihydroorotate_DH_ele_sf"/>
</dbReference>
<dbReference type="InterPro" id="IPR050353">
    <property type="entry name" value="PyrK_electron_transfer"/>
</dbReference>
<comment type="cofactor">
    <cofactor evidence="11">
        <name>[2Fe-2S] cluster</name>
        <dbReference type="ChEBI" id="CHEBI:190135"/>
    </cofactor>
    <text evidence="11">Binds 1 [2Fe-2S] cluster per subunit.</text>
</comment>
<evidence type="ECO:0000256" key="4">
    <source>
        <dbReference type="ARBA" id="ARBA00022714"/>
    </source>
</evidence>